<feature type="domain" description="Helix-turn-helix" evidence="1">
    <location>
        <begin position="414"/>
        <end position="468"/>
    </location>
</feature>
<name>A0A8C5FHT4_GADMO</name>
<dbReference type="PANTHER" id="PTHR21301">
    <property type="entry name" value="REVERSE TRANSCRIPTASE"/>
    <property type="match status" value="1"/>
</dbReference>
<accession>A0A8C5FHT4</accession>
<organism evidence="2 3">
    <name type="scientific">Gadus morhua</name>
    <name type="common">Atlantic cod</name>
    <dbReference type="NCBI Taxonomy" id="8049"/>
    <lineage>
        <taxon>Eukaryota</taxon>
        <taxon>Metazoa</taxon>
        <taxon>Chordata</taxon>
        <taxon>Craniata</taxon>
        <taxon>Vertebrata</taxon>
        <taxon>Euteleostomi</taxon>
        <taxon>Actinopterygii</taxon>
        <taxon>Neopterygii</taxon>
        <taxon>Teleostei</taxon>
        <taxon>Neoteleostei</taxon>
        <taxon>Acanthomorphata</taxon>
        <taxon>Zeiogadaria</taxon>
        <taxon>Gadariae</taxon>
        <taxon>Gadiformes</taxon>
        <taxon>Gadoidei</taxon>
        <taxon>Gadidae</taxon>
        <taxon>Gadus</taxon>
    </lineage>
</organism>
<evidence type="ECO:0000313" key="3">
    <source>
        <dbReference type="Proteomes" id="UP000694546"/>
    </source>
</evidence>
<dbReference type="Proteomes" id="UP000694546">
    <property type="component" value="Chromosome 13"/>
</dbReference>
<evidence type="ECO:0000313" key="2">
    <source>
        <dbReference type="Ensembl" id="ENSGMOP00000037868.1"/>
    </source>
</evidence>
<dbReference type="Pfam" id="PF26215">
    <property type="entry name" value="HTH_animal"/>
    <property type="match status" value="1"/>
</dbReference>
<dbReference type="OMA" id="IRFHRIC"/>
<dbReference type="AlphaFoldDB" id="A0A8C5FHT4"/>
<dbReference type="InterPro" id="IPR058912">
    <property type="entry name" value="HTH_animal"/>
</dbReference>
<evidence type="ECO:0000259" key="1">
    <source>
        <dbReference type="Pfam" id="PF26215"/>
    </source>
</evidence>
<dbReference type="GeneTree" id="ENSGT00840000129931"/>
<reference evidence="2" key="2">
    <citation type="submission" date="2025-09" db="UniProtKB">
        <authorList>
            <consortium name="Ensembl"/>
        </authorList>
    </citation>
    <scope>IDENTIFICATION</scope>
</reference>
<dbReference type="PANTHER" id="PTHR21301:SF10">
    <property type="entry name" value="REVERSE TRANSCRIPTASE DOMAIN-CONTAINING PROTEIN"/>
    <property type="match status" value="1"/>
</dbReference>
<protein>
    <recommendedName>
        <fullName evidence="1">Helix-turn-helix domain-containing protein</fullName>
    </recommendedName>
</protein>
<sequence length="595" mass="69211">MHTYHRRLKILDYSDTDFSNLPFTIPSMWEPAMESVSTPIRKLIDPDLRSFRDLRPRRHKGEGNINTQQQQALKDLKSRQEIIIKPADKGGQIVLQDRTNYVLEATRQLHDTTYYRPLTQPMYLETQTMVRTLIDQMKKERLITAKQANYLYGPDLPLARLFYLLPKIHKAAESWTIPYLVPPGRPIVSDCGSESYRQAEFIDYYINPLSHSHPSYVKDTYTFVNKLKHLTVPENTFIFSVDVDSLYTNINTPLGLEAVKKALESSPVLSRPDYFILQFLQLTLTQNDFLFDKSFFLQISGCTMGRKYSPAYADIYLADWEESALLKCPSRPLLYYRYLDDIFGLWDKSETELNHFIHILSSHHPRITLKHTLHLQQVPFLDTIVFFTEVKDGYKTLGTKVYFKDTDRHSLLFSSSYHPRHTCSSIIKSQLIRFHRICSLPHHVVEATRTLFEALRPRGYSKRFLRTIKHEVAALFPSDQANFSAKDKNIDQQLIPLVTTFSRSLGPLHQAIKQHFNAVKLRTTPLATFKVIMAYRLNKNVKDMLVHTALNKTIRTTLDPYFTHLKYIFNLANSHLADLLAAFHQCCLCHPMQTM</sequence>
<keyword evidence="3" id="KW-1185">Reference proteome</keyword>
<proteinExistence type="predicted"/>
<dbReference type="Ensembl" id="ENSGMOT00000053243.1">
    <property type="protein sequence ID" value="ENSGMOP00000037868.1"/>
    <property type="gene ID" value="ENSGMOG00000033314.1"/>
</dbReference>
<reference evidence="2" key="1">
    <citation type="submission" date="2025-08" db="UniProtKB">
        <authorList>
            <consortium name="Ensembl"/>
        </authorList>
    </citation>
    <scope>IDENTIFICATION</scope>
</reference>